<organism evidence="1">
    <name type="scientific">marine sediment metagenome</name>
    <dbReference type="NCBI Taxonomy" id="412755"/>
    <lineage>
        <taxon>unclassified sequences</taxon>
        <taxon>metagenomes</taxon>
        <taxon>ecological metagenomes</taxon>
    </lineage>
</organism>
<feature type="non-terminal residue" evidence="1">
    <location>
        <position position="250"/>
    </location>
</feature>
<proteinExistence type="predicted"/>
<reference evidence="1" key="1">
    <citation type="journal article" date="2014" name="Front. Microbiol.">
        <title>High frequency of phylogenetically diverse reductive dehalogenase-homologous genes in deep subseafloor sedimentary metagenomes.</title>
        <authorList>
            <person name="Kawai M."/>
            <person name="Futagami T."/>
            <person name="Toyoda A."/>
            <person name="Takaki Y."/>
            <person name="Nishi S."/>
            <person name="Hori S."/>
            <person name="Arai W."/>
            <person name="Tsubouchi T."/>
            <person name="Morono Y."/>
            <person name="Uchiyama I."/>
            <person name="Ito T."/>
            <person name="Fujiyama A."/>
            <person name="Inagaki F."/>
            <person name="Takami H."/>
        </authorList>
    </citation>
    <scope>NUCLEOTIDE SEQUENCE</scope>
    <source>
        <strain evidence="1">Expedition CK06-06</strain>
    </source>
</reference>
<sequence>PKDMTTLTRTQEFGNFLWWASRGRPGWALALWENWKIHLEKWETKPFENLTGLLSQRVDGIEAVKADSLSGLTSQGTDFLKHLMLQLKPISKGDIQLDSLKNSLDEIGRDYYIFVSKKLVKVDHLMDAFMSDLRELYREFAGKEVSTSLPEMKTRSYLRKILEALSDDEQIAFGGWLRGGEAFARAGIAPLVILVHDLVLEFEGETSEGSEIVEFLYKFASNLGILAGEFKVWQVITMFPNTWELFGDFR</sequence>
<feature type="non-terminal residue" evidence="1">
    <location>
        <position position="1"/>
    </location>
</feature>
<name>X1K437_9ZZZZ</name>
<evidence type="ECO:0000313" key="1">
    <source>
        <dbReference type="EMBL" id="GAH85014.1"/>
    </source>
</evidence>
<protein>
    <submittedName>
        <fullName evidence="1">Uncharacterized protein</fullName>
    </submittedName>
</protein>
<dbReference type="AlphaFoldDB" id="X1K437"/>
<accession>X1K437</accession>
<gene>
    <name evidence="1" type="ORF">S03H2_57927</name>
</gene>
<comment type="caution">
    <text evidence="1">The sequence shown here is derived from an EMBL/GenBank/DDBJ whole genome shotgun (WGS) entry which is preliminary data.</text>
</comment>
<dbReference type="EMBL" id="BARU01037146">
    <property type="protein sequence ID" value="GAH85014.1"/>
    <property type="molecule type" value="Genomic_DNA"/>
</dbReference>